<reference evidence="7" key="1">
    <citation type="submission" date="2014-05" db="EMBL/GenBank/DDBJ databases">
        <title>Whole genome sequencing of Lactobacillus casei NRIC0644.</title>
        <authorList>
            <person name="Atarashi H."/>
            <person name="Yoshida Y."/>
            <person name="Fujimura S."/>
            <person name="Tanaka N."/>
            <person name="Shiwa Y."/>
            <person name="Yoshikawa H."/>
            <person name="Okada S."/>
            <person name="Nakagawa J."/>
        </authorList>
    </citation>
    <scope>NUCLEOTIDE SEQUENCE [LARGE SCALE GENOMIC DNA]</scope>
    <source>
        <strain evidence="7">NRIC0644</strain>
    </source>
</reference>
<protein>
    <submittedName>
        <fullName evidence="6">LysR family transcriptional regulator</fullName>
    </submittedName>
</protein>
<proteinExistence type="inferred from homology"/>
<dbReference type="Pfam" id="PF03466">
    <property type="entry name" value="LysR_substrate"/>
    <property type="match status" value="1"/>
</dbReference>
<dbReference type="GO" id="GO:0005829">
    <property type="term" value="C:cytosol"/>
    <property type="evidence" value="ECO:0007669"/>
    <property type="project" value="TreeGrafter"/>
</dbReference>
<evidence type="ECO:0000313" key="7">
    <source>
        <dbReference type="Proteomes" id="UP000032552"/>
    </source>
</evidence>
<evidence type="ECO:0000313" key="6">
    <source>
        <dbReference type="EMBL" id="GAN37854.1"/>
    </source>
</evidence>
<keyword evidence="2" id="KW-0805">Transcription regulation</keyword>
<dbReference type="PRINTS" id="PR00039">
    <property type="entry name" value="HTHLYSR"/>
</dbReference>
<evidence type="ECO:0000256" key="1">
    <source>
        <dbReference type="ARBA" id="ARBA00009437"/>
    </source>
</evidence>
<accession>A0A0C9Q0B2</accession>
<dbReference type="InterPro" id="IPR050950">
    <property type="entry name" value="HTH-type_LysR_regulators"/>
</dbReference>
<sequence>MNTRDFEYFLALTQTRNFSQTAEQFAVSQPTITTAIKRLEDSFQAQLIIRDRRHHDIGVTSAGKQLAAHAQVILQQLTLAQQEIAWDQTNKIRFGLPPIIGNYFFPKIAPQLIAAGLMPQLQTVEAGSAALLNQIKQGDLDFALLGASGPLQEPDLTISQIGTAPFVIITPESDPLAQKDKVRFAELAMQKFVTLSEAFVHTRAFTWFQQQSVFTPNVVYQTGDVQLLKQMVAQNVGIGFLTNLAINPDDHLAAVKLTDPKQPVFTISIVRRKDRVLTPAMQRFNQILAAN</sequence>
<evidence type="ECO:0000259" key="5">
    <source>
        <dbReference type="PROSITE" id="PS50931"/>
    </source>
</evidence>
<dbReference type="SUPFAM" id="SSF46785">
    <property type="entry name" value="Winged helix' DNA-binding domain"/>
    <property type="match status" value="1"/>
</dbReference>
<keyword evidence="3" id="KW-0238">DNA-binding</keyword>
<comment type="caution">
    <text evidence="6">The sequence shown here is derived from an EMBL/GenBank/DDBJ whole genome shotgun (WGS) entry which is preliminary data.</text>
</comment>
<organism evidence="6 7">
    <name type="scientific">Lacticaseibacillus paracasei NRIC 0644</name>
    <dbReference type="NCBI Taxonomy" id="1435038"/>
    <lineage>
        <taxon>Bacteria</taxon>
        <taxon>Bacillati</taxon>
        <taxon>Bacillota</taxon>
        <taxon>Bacilli</taxon>
        <taxon>Lactobacillales</taxon>
        <taxon>Lactobacillaceae</taxon>
        <taxon>Lacticaseibacillus</taxon>
    </lineage>
</organism>
<dbReference type="EMBL" id="BAYM01000381">
    <property type="protein sequence ID" value="GAN37854.1"/>
    <property type="molecule type" value="Genomic_DNA"/>
</dbReference>
<feature type="domain" description="HTH lysR-type" evidence="5">
    <location>
        <begin position="1"/>
        <end position="60"/>
    </location>
</feature>
<gene>
    <name evidence="6" type="ORF">LC0644_2443</name>
</gene>
<name>A0A0C9Q0B2_LACPA</name>
<comment type="similarity">
    <text evidence="1">Belongs to the LysR transcriptional regulatory family.</text>
</comment>
<dbReference type="InterPro" id="IPR036390">
    <property type="entry name" value="WH_DNA-bd_sf"/>
</dbReference>
<dbReference type="Gene3D" id="1.10.10.10">
    <property type="entry name" value="Winged helix-like DNA-binding domain superfamily/Winged helix DNA-binding domain"/>
    <property type="match status" value="1"/>
</dbReference>
<keyword evidence="4" id="KW-0804">Transcription</keyword>
<dbReference type="GO" id="GO:0003700">
    <property type="term" value="F:DNA-binding transcription factor activity"/>
    <property type="evidence" value="ECO:0007669"/>
    <property type="project" value="InterPro"/>
</dbReference>
<evidence type="ECO:0000256" key="2">
    <source>
        <dbReference type="ARBA" id="ARBA00023015"/>
    </source>
</evidence>
<dbReference type="Gene3D" id="3.40.190.290">
    <property type="match status" value="1"/>
</dbReference>
<dbReference type="InterPro" id="IPR036388">
    <property type="entry name" value="WH-like_DNA-bd_sf"/>
</dbReference>
<dbReference type="Proteomes" id="UP000032552">
    <property type="component" value="Unassembled WGS sequence"/>
</dbReference>
<dbReference type="AlphaFoldDB" id="A0A0C9Q0B2"/>
<dbReference type="PANTHER" id="PTHR30419">
    <property type="entry name" value="HTH-TYPE TRANSCRIPTIONAL REGULATOR YBHD"/>
    <property type="match status" value="1"/>
</dbReference>
<evidence type="ECO:0000256" key="4">
    <source>
        <dbReference type="ARBA" id="ARBA00023163"/>
    </source>
</evidence>
<dbReference type="InterPro" id="IPR000847">
    <property type="entry name" value="LysR_HTH_N"/>
</dbReference>
<dbReference type="RefSeq" id="WP_003583750.1">
    <property type="nucleotide sequence ID" value="NZ_BAYM01000381.1"/>
</dbReference>
<evidence type="ECO:0000256" key="3">
    <source>
        <dbReference type="ARBA" id="ARBA00023125"/>
    </source>
</evidence>
<dbReference type="Pfam" id="PF00126">
    <property type="entry name" value="HTH_1"/>
    <property type="match status" value="1"/>
</dbReference>
<dbReference type="GO" id="GO:0003677">
    <property type="term" value="F:DNA binding"/>
    <property type="evidence" value="ECO:0007669"/>
    <property type="project" value="UniProtKB-KW"/>
</dbReference>
<dbReference type="SUPFAM" id="SSF53850">
    <property type="entry name" value="Periplasmic binding protein-like II"/>
    <property type="match status" value="1"/>
</dbReference>
<dbReference type="CDD" id="cd08437">
    <property type="entry name" value="PBP2_MleR"/>
    <property type="match status" value="1"/>
</dbReference>
<dbReference type="InterPro" id="IPR005119">
    <property type="entry name" value="LysR_subst-bd"/>
</dbReference>
<dbReference type="PROSITE" id="PS50931">
    <property type="entry name" value="HTH_LYSR"/>
    <property type="match status" value="1"/>
</dbReference>